<dbReference type="PANTHER" id="PTHR43431:SF7">
    <property type="entry name" value="OXIDOREDUCTASE, SHORT CHAIN DEHYDROGENASE_REDUCTASE FAMILY (AFU_ORTHOLOGUE AFUA_5G14000)"/>
    <property type="match status" value="1"/>
</dbReference>
<comment type="caution">
    <text evidence="2">The sequence shown here is derived from an EMBL/GenBank/DDBJ whole genome shotgun (WGS) entry which is preliminary data.</text>
</comment>
<protein>
    <submittedName>
        <fullName evidence="2">Uncharacterized protein</fullName>
    </submittedName>
</protein>
<sequence length="905" mass="100853">MATKKPIAVIIGVGPGTGASLAKRFAAGGYSIGLIARSESSLQPVQQELEAQGHTALSVPADAGNVSSIKDAFNTIRTKLGSDIEVLLFNAGGMSYKSILELKPEEVQNAVNVSVIGALAASQEVIPEMLKNGKGTILLTGATASLRGSAKFGGFAISKFGLRALGQSMARELGPQGIHVAHVIVDGPINTPTQLKIIKHYTNMENNTSLTASELSEPSNEGELVIPSSCSKKNQSLKSWIGSVQRSSWRNLCDCMKHMVEYGCNIEHSLSWVQDTLDGISLSPTPAQLNYIFKGYANLYKIVIEVICVTRNVPINFEKDIHRYDGTSSESEQEKRCHNITFVMYNPETFSFAILYATGSNGNPQTCFATDDQSIFDHLGSSLEKINEETFQISVMETEHVTDNNDATTINTEGSHITDNVNAYFSSSSSSSKNDSSFDIHSKGSTDKLSVESGDDSTTLRKHEDHIIYNSKTNSQFNFDSTDEEPMTNSTTNIQNISFDMDAIIRDMRQELNSAEESPLQTTQIDCHQKIVDNTSVETNDCRMNTSVDLKERESITKNIIHHTKQHTIRKAKTKHVRSSNNNSIPIPVILSDTTKKTASVVVSDVQSAMAPIIKYDPLKILKQPRRFRRVRMQSDLIKKMCPLVQAGEKDGQRVYPEIELSTNPNNNDELYVRVRAVTESGHSHPSQCVAPERVYVNISSIGNNNQQTYLQNNSENQCVFLKITDKERRERRKIIKVHLFKRLHYFMSTEKNTETENLQLCRLEYTLCEQSTSGEYQLVSQPSYTSIIELMDNDLTIDATEVKPKQICKVGGEEIIVPLSTKCKKSDFYIECNDQQLNSTQYKMEGKKLIITSPESKSTDEFHLRISRKVYNEDIPDYSEKILYNDFIPHAVHGQCTHTCSSCN</sequence>
<reference evidence="2" key="1">
    <citation type="submission" date="2021-02" db="EMBL/GenBank/DDBJ databases">
        <authorList>
            <person name="Nowell W R."/>
        </authorList>
    </citation>
    <scope>NUCLEOTIDE SEQUENCE</scope>
</reference>
<dbReference type="EMBL" id="CAJNOE010000117">
    <property type="protein sequence ID" value="CAF0936511.1"/>
    <property type="molecule type" value="Genomic_DNA"/>
</dbReference>
<gene>
    <name evidence="2" type="ORF">IZO911_LOCUS14183</name>
</gene>
<evidence type="ECO:0000313" key="3">
    <source>
        <dbReference type="Proteomes" id="UP000663860"/>
    </source>
</evidence>
<dbReference type="Gene3D" id="3.40.50.720">
    <property type="entry name" value="NAD(P)-binding Rossmann-like Domain"/>
    <property type="match status" value="1"/>
</dbReference>
<dbReference type="PRINTS" id="PR00081">
    <property type="entry name" value="GDHRDH"/>
</dbReference>
<evidence type="ECO:0000256" key="1">
    <source>
        <dbReference type="SAM" id="MobiDB-lite"/>
    </source>
</evidence>
<dbReference type="Proteomes" id="UP000663860">
    <property type="component" value="Unassembled WGS sequence"/>
</dbReference>
<dbReference type="InterPro" id="IPR036291">
    <property type="entry name" value="NAD(P)-bd_dom_sf"/>
</dbReference>
<dbReference type="Pfam" id="PF00106">
    <property type="entry name" value="adh_short"/>
    <property type="match status" value="1"/>
</dbReference>
<feature type="region of interest" description="Disordered" evidence="1">
    <location>
        <begin position="425"/>
        <end position="459"/>
    </location>
</feature>
<dbReference type="SUPFAM" id="SSF51735">
    <property type="entry name" value="NAD(P)-binding Rossmann-fold domains"/>
    <property type="match status" value="1"/>
</dbReference>
<accession>A0A814C1S6</accession>
<proteinExistence type="predicted"/>
<feature type="compositionally biased region" description="Low complexity" evidence="1">
    <location>
        <begin position="426"/>
        <end position="435"/>
    </location>
</feature>
<feature type="compositionally biased region" description="Basic and acidic residues" evidence="1">
    <location>
        <begin position="436"/>
        <end position="450"/>
    </location>
</feature>
<dbReference type="InterPro" id="IPR002347">
    <property type="entry name" value="SDR_fam"/>
</dbReference>
<evidence type="ECO:0000313" key="2">
    <source>
        <dbReference type="EMBL" id="CAF0936511.1"/>
    </source>
</evidence>
<dbReference type="AlphaFoldDB" id="A0A814C1S6"/>
<organism evidence="2 3">
    <name type="scientific">Adineta steineri</name>
    <dbReference type="NCBI Taxonomy" id="433720"/>
    <lineage>
        <taxon>Eukaryota</taxon>
        <taxon>Metazoa</taxon>
        <taxon>Spiralia</taxon>
        <taxon>Gnathifera</taxon>
        <taxon>Rotifera</taxon>
        <taxon>Eurotatoria</taxon>
        <taxon>Bdelloidea</taxon>
        <taxon>Adinetida</taxon>
        <taxon>Adinetidae</taxon>
        <taxon>Adineta</taxon>
    </lineage>
</organism>
<name>A0A814C1S6_9BILA</name>
<dbReference type="PANTHER" id="PTHR43431">
    <property type="entry name" value="OXIDOREDUCTASE, SHORT CHAIN DEHYDROGENASE/REDUCTASE FAMILY (AFU_ORTHOLOGUE AFUA_5G14000)"/>
    <property type="match status" value="1"/>
</dbReference>